<comment type="caution">
    <text evidence="1">The sequence shown here is derived from an EMBL/GenBank/DDBJ whole genome shotgun (WGS) entry which is preliminary data.</text>
</comment>
<sequence>MVSFYTRLKSRSYEFRDGYLWPLLSSKPARSVLTCLLAVVLLVVIWNSSIARTESLYTQTSAQKASLEAQHESHHATKGRLHLLIPATSTGEDLCKLLLSAQVLGYPTPVLINFDDPEDLEDAYKQHLAKVGGFLNYLEQLETSSEFAEDLVLIIDGYDIWLQLPPDVLLKRYYELNEAADNRTRSTYGNAVFEARDMRQTIIFGPDKLCWPVDYSRPACWAVPEVTLPPYAFGPETSGVHIDMFMPRWLRSGTILGPVQGVREMFNATLEAIQTKYETDSDQFYFANIFGEQEYARLAQRPDLLEEAKGERIGIKWNSTDTELVRSEPTLSSNRTEYHIGIDYASSLFQTVAFYEQYLAFMRPVDSWVAKHTQTVGSAEQFRTPHMMVLPGDVQDSRPPFHALGFADGSPGTTPWSEMELLYNPIPGQIPVSVHFTGSGEKELRKLYWQRLWFQRRAKQLRLAAQKLVNEPISSVLINDLTWYNANP</sequence>
<dbReference type="Proteomes" id="UP001271007">
    <property type="component" value="Unassembled WGS sequence"/>
</dbReference>
<organism evidence="1 2">
    <name type="scientific">Extremus antarcticus</name>
    <dbReference type="NCBI Taxonomy" id="702011"/>
    <lineage>
        <taxon>Eukaryota</taxon>
        <taxon>Fungi</taxon>
        <taxon>Dikarya</taxon>
        <taxon>Ascomycota</taxon>
        <taxon>Pezizomycotina</taxon>
        <taxon>Dothideomycetes</taxon>
        <taxon>Dothideomycetidae</taxon>
        <taxon>Mycosphaerellales</taxon>
        <taxon>Extremaceae</taxon>
        <taxon>Extremus</taxon>
    </lineage>
</organism>
<evidence type="ECO:0000313" key="1">
    <source>
        <dbReference type="EMBL" id="KAK3054065.1"/>
    </source>
</evidence>
<dbReference type="EMBL" id="JAWDJX010000013">
    <property type="protein sequence ID" value="KAK3054065.1"/>
    <property type="molecule type" value="Genomic_DNA"/>
</dbReference>
<evidence type="ECO:0000313" key="2">
    <source>
        <dbReference type="Proteomes" id="UP001271007"/>
    </source>
</evidence>
<dbReference type="PANTHER" id="PTHR36587:SF2">
    <property type="entry name" value="EXPRESSION SITE-ASSOCIATED GENE 3 (ESAG3)-LIKE PROTEIN"/>
    <property type="match status" value="1"/>
</dbReference>
<proteinExistence type="predicted"/>
<accession>A0AAJ0DH82</accession>
<gene>
    <name evidence="1" type="ORF">LTR09_004843</name>
</gene>
<dbReference type="AlphaFoldDB" id="A0AAJ0DH82"/>
<name>A0AAJ0DH82_9PEZI</name>
<keyword evidence="2" id="KW-1185">Reference proteome</keyword>
<protein>
    <submittedName>
        <fullName evidence="1">Uncharacterized protein</fullName>
    </submittedName>
</protein>
<reference evidence="1" key="1">
    <citation type="submission" date="2023-04" db="EMBL/GenBank/DDBJ databases">
        <title>Black Yeasts Isolated from many extreme environments.</title>
        <authorList>
            <person name="Coleine C."/>
            <person name="Stajich J.E."/>
            <person name="Selbmann L."/>
        </authorList>
    </citation>
    <scope>NUCLEOTIDE SEQUENCE</scope>
    <source>
        <strain evidence="1">CCFEE 5312</strain>
    </source>
</reference>
<dbReference type="CDD" id="cd22997">
    <property type="entry name" value="GT_LH"/>
    <property type="match status" value="1"/>
</dbReference>
<dbReference type="PANTHER" id="PTHR36587">
    <property type="entry name" value="EXPRESSION SITE-ASSOCIATED GENE 3 (ESAG3)-LIKE PROTEIN"/>
    <property type="match status" value="1"/>
</dbReference>